<name>A0A507FGF2_9FUNG</name>
<dbReference type="InterPro" id="IPR012939">
    <property type="entry name" value="Glyco_hydro_92"/>
</dbReference>
<evidence type="ECO:0000259" key="2">
    <source>
        <dbReference type="Pfam" id="PF17678"/>
    </source>
</evidence>
<dbReference type="Proteomes" id="UP000320333">
    <property type="component" value="Unassembled WGS sequence"/>
</dbReference>
<dbReference type="InterPro" id="IPR050883">
    <property type="entry name" value="PNGase"/>
</dbReference>
<dbReference type="Gene3D" id="1.20.1610.10">
    <property type="entry name" value="alpha-1,2-mannosidases domains"/>
    <property type="match status" value="1"/>
</dbReference>
<dbReference type="GO" id="GO:0005829">
    <property type="term" value="C:cytosol"/>
    <property type="evidence" value="ECO:0007669"/>
    <property type="project" value="TreeGrafter"/>
</dbReference>
<evidence type="ECO:0000259" key="1">
    <source>
        <dbReference type="Pfam" id="PF07971"/>
    </source>
</evidence>
<dbReference type="GO" id="GO:0005975">
    <property type="term" value="P:carbohydrate metabolic process"/>
    <property type="evidence" value="ECO:0007669"/>
    <property type="project" value="InterPro"/>
</dbReference>
<dbReference type="Gene3D" id="1.20.1050.60">
    <property type="entry name" value="alpha-1,2-mannosidase"/>
    <property type="match status" value="1"/>
</dbReference>
<dbReference type="SUPFAM" id="SSF48208">
    <property type="entry name" value="Six-hairpin glycosidases"/>
    <property type="match status" value="1"/>
</dbReference>
<dbReference type="Pfam" id="PF17678">
    <property type="entry name" value="Glyco_hydro_92N"/>
    <property type="match status" value="1"/>
</dbReference>
<feature type="domain" description="Glycosyl hydrolase family 92 N-terminal" evidence="2">
    <location>
        <begin position="55"/>
        <end position="318"/>
    </location>
</feature>
<dbReference type="NCBIfam" id="TIGR01180">
    <property type="entry name" value="aman2_put"/>
    <property type="match status" value="1"/>
</dbReference>
<sequence>MTVLSKMGITRRYLPRFKTRPLVIIAAIALCLIVQRQCHIISIKLKVPEVDNLKWVDPRIGTDGDGHVWLGAGVPNGMVKVSADSDHVEPGYHPTRPIIGFSHTHVSGTGGGRSYQNMVLTPHFTTGNATFLEPGTTTTNTRIPDFKSQRDFEESKPGYYAVSLSTVKLNASITAAASFAKHQWSFNLETVRNNLLASKNDAVTLHAVLKAKHPTMGFKSGVAESDGSRIMVTGEYQDTWSSSFELHPSNGIYKVYSCMGAAASIKPHQYGVLTNTESQHGSQDTKTVQVKTTNSVGLYDYSGDGDNIGGYFSFTVDETMADENGNVDVFLDVGISFKSMDRACERLKEAQAVSFDGQVKIAATLWKQNLGAISVQGPLLRKEDEIIFFSSFYRMFFMPVNRTGENPAWPNGTETLPYYDDFLNPLLTLIAPKLQTDLINSLMLSAKYNRGYLGDSHVGNSFGITQGGNNAEILITEAFIKQIPGINYTAAYDLLRTSSETESPFHYIFEGRGHVQEYKTTGYVSVKTKSDLDDLMERNNGRFKSSSVSRTVEYAYADYTIGMMAKSMGFLNDSAELLRRSGNWRLLWDNETVDHGYTGFLQPRLKAEDGKPGPFKRISPTFGSPINHFNEIDEFYEDCSWSYSFFAPHQMKSVIQHMGGDETFIARIDAFFNLGIYNPGNEPAFLVPVLYHYAGRPDLSTKRLDAIIQNNFTAQSNGIPGNDDSASMGSWFMCAAMGLFPVAGQDVYLIVAPRFKVVTLRVGEDGRNVFKIRVVRGKDEEDARVIQSAKLNGRILNRSWLRHGEIIRGGKLELFMGSRSREWGNAVENRPPSFDGL</sequence>
<dbReference type="GO" id="GO:0005634">
    <property type="term" value="C:nucleus"/>
    <property type="evidence" value="ECO:0007669"/>
    <property type="project" value="TreeGrafter"/>
</dbReference>
<dbReference type="PANTHER" id="PTHR12143">
    <property type="entry name" value="PEPTIDE N-GLYCANASE PNGASE -RELATED"/>
    <property type="match status" value="1"/>
</dbReference>
<accession>A0A507FGF2</accession>
<feature type="domain" description="Glycosyl hydrolase family 92" evidence="1">
    <location>
        <begin position="343"/>
        <end position="817"/>
    </location>
</feature>
<dbReference type="InterPro" id="IPR014718">
    <property type="entry name" value="GH-type_carb-bd"/>
</dbReference>
<dbReference type="STRING" id="246404.A0A507FGF2"/>
<dbReference type="InterPro" id="IPR008928">
    <property type="entry name" value="6-hairpin_glycosidase_sf"/>
</dbReference>
<gene>
    <name evidence="3" type="ORF">CcCBS67573_g03406</name>
</gene>
<dbReference type="Gene3D" id="3.30.2080.10">
    <property type="entry name" value="GH92 mannosidase domain"/>
    <property type="match status" value="1"/>
</dbReference>
<proteinExistence type="predicted"/>
<dbReference type="InterPro" id="IPR005887">
    <property type="entry name" value="GH92_a_mannosidase_put"/>
</dbReference>
<keyword evidence="4" id="KW-1185">Reference proteome</keyword>
<dbReference type="PANTHER" id="PTHR12143:SF43">
    <property type="entry name" value="PUTATIVE-RELATED"/>
    <property type="match status" value="1"/>
</dbReference>
<dbReference type="Pfam" id="PF07971">
    <property type="entry name" value="Glyco_hydro_92"/>
    <property type="match status" value="1"/>
</dbReference>
<dbReference type="GO" id="GO:0030246">
    <property type="term" value="F:carbohydrate binding"/>
    <property type="evidence" value="ECO:0007669"/>
    <property type="project" value="InterPro"/>
</dbReference>
<comment type="caution">
    <text evidence="3">The sequence shown here is derived from an EMBL/GenBank/DDBJ whole genome shotgun (WGS) entry which is preliminary data.</text>
</comment>
<dbReference type="InterPro" id="IPR041371">
    <property type="entry name" value="GH92_N"/>
</dbReference>
<dbReference type="Gene3D" id="2.70.98.10">
    <property type="match status" value="1"/>
</dbReference>
<organism evidence="3 4">
    <name type="scientific">Chytriomyces confervae</name>
    <dbReference type="NCBI Taxonomy" id="246404"/>
    <lineage>
        <taxon>Eukaryota</taxon>
        <taxon>Fungi</taxon>
        <taxon>Fungi incertae sedis</taxon>
        <taxon>Chytridiomycota</taxon>
        <taxon>Chytridiomycota incertae sedis</taxon>
        <taxon>Chytridiomycetes</taxon>
        <taxon>Chytridiales</taxon>
        <taxon>Chytriomycetaceae</taxon>
        <taxon>Chytriomyces</taxon>
    </lineage>
</organism>
<dbReference type="EMBL" id="QEAP01000085">
    <property type="protein sequence ID" value="TPX75333.1"/>
    <property type="molecule type" value="Genomic_DNA"/>
</dbReference>
<reference evidence="3 4" key="1">
    <citation type="journal article" date="2019" name="Sci. Rep.">
        <title>Comparative genomics of chytrid fungi reveal insights into the obligate biotrophic and pathogenic lifestyle of Synchytrium endobioticum.</title>
        <authorList>
            <person name="van de Vossenberg B.T.L.H."/>
            <person name="Warris S."/>
            <person name="Nguyen H.D.T."/>
            <person name="van Gent-Pelzer M.P.E."/>
            <person name="Joly D.L."/>
            <person name="van de Geest H.C."/>
            <person name="Bonants P.J.M."/>
            <person name="Smith D.S."/>
            <person name="Levesque C.A."/>
            <person name="van der Lee T.A.J."/>
        </authorList>
    </citation>
    <scope>NUCLEOTIDE SEQUENCE [LARGE SCALE GENOMIC DNA]</scope>
    <source>
        <strain evidence="3 4">CBS 675.73</strain>
    </source>
</reference>
<protein>
    <recommendedName>
        <fullName evidence="5">Alpha-1,2-mannosidase</fullName>
    </recommendedName>
</protein>
<dbReference type="AlphaFoldDB" id="A0A507FGF2"/>
<evidence type="ECO:0008006" key="5">
    <source>
        <dbReference type="Google" id="ProtNLM"/>
    </source>
</evidence>
<dbReference type="GO" id="GO:0000224">
    <property type="term" value="F:peptide-N4-(N-acetyl-beta-glucosaminyl)asparagine amidase activity"/>
    <property type="evidence" value="ECO:0007669"/>
    <property type="project" value="TreeGrafter"/>
</dbReference>
<dbReference type="GO" id="GO:0006516">
    <property type="term" value="P:glycoprotein catabolic process"/>
    <property type="evidence" value="ECO:0007669"/>
    <property type="project" value="TreeGrafter"/>
</dbReference>
<evidence type="ECO:0000313" key="4">
    <source>
        <dbReference type="Proteomes" id="UP000320333"/>
    </source>
</evidence>
<evidence type="ECO:0000313" key="3">
    <source>
        <dbReference type="EMBL" id="TPX75333.1"/>
    </source>
</evidence>
<dbReference type="OrthoDB" id="449263at2759"/>